<evidence type="ECO:0000256" key="1">
    <source>
        <dbReference type="SAM" id="Phobius"/>
    </source>
</evidence>
<feature type="transmembrane region" description="Helical" evidence="1">
    <location>
        <begin position="64"/>
        <end position="95"/>
    </location>
</feature>
<comment type="caution">
    <text evidence="2">The sequence shown here is derived from an EMBL/GenBank/DDBJ whole genome shotgun (WGS) entry which is preliminary data.</text>
</comment>
<keyword evidence="1" id="KW-1133">Transmembrane helix</keyword>
<feature type="transmembrane region" description="Helical" evidence="1">
    <location>
        <begin position="134"/>
        <end position="152"/>
    </location>
</feature>
<gene>
    <name evidence="2" type="ORF">J2S77_001408</name>
</gene>
<evidence type="ECO:0000313" key="2">
    <source>
        <dbReference type="EMBL" id="MDQ0159444.1"/>
    </source>
</evidence>
<protein>
    <submittedName>
        <fullName evidence="2">Mg/Co/Ni transporter MgtE</fullName>
    </submittedName>
</protein>
<sequence length="161" mass="18777">MTMVRILRNSLKLPKKQALFALNRETMRDTMVYLLLLMTTLCLPDTIRITYHYLNEEAGTSLDLFITQLIVLLPFIIMFLTVAGVSALAGIAYMIRTMTKRKLAYHQLWKMTGYALTLPILIVVIMRIMEWSHWLFMLIPLGLLYILLYKMITTFPKRKSA</sequence>
<proteinExistence type="predicted"/>
<evidence type="ECO:0000313" key="3">
    <source>
        <dbReference type="Proteomes" id="UP001224359"/>
    </source>
</evidence>
<dbReference type="EMBL" id="JAUSTQ010000004">
    <property type="protein sequence ID" value="MDQ0159444.1"/>
    <property type="molecule type" value="Genomic_DNA"/>
</dbReference>
<keyword evidence="1" id="KW-0812">Transmembrane</keyword>
<feature type="transmembrane region" description="Helical" evidence="1">
    <location>
        <begin position="107"/>
        <end position="128"/>
    </location>
</feature>
<dbReference type="Proteomes" id="UP001224359">
    <property type="component" value="Unassembled WGS sequence"/>
</dbReference>
<keyword evidence="3" id="KW-1185">Reference proteome</keyword>
<dbReference type="Pfam" id="PF06691">
    <property type="entry name" value="DUF1189"/>
    <property type="match status" value="1"/>
</dbReference>
<dbReference type="InterPro" id="IPR009574">
    <property type="entry name" value="DUF1189"/>
</dbReference>
<keyword evidence="1" id="KW-0472">Membrane</keyword>
<organism evidence="2 3">
    <name type="scientific">Alkalibacillus salilacus</name>
    <dbReference type="NCBI Taxonomy" id="284582"/>
    <lineage>
        <taxon>Bacteria</taxon>
        <taxon>Bacillati</taxon>
        <taxon>Bacillota</taxon>
        <taxon>Bacilli</taxon>
        <taxon>Bacillales</taxon>
        <taxon>Bacillaceae</taxon>
        <taxon>Alkalibacillus</taxon>
    </lineage>
</organism>
<reference evidence="2 3" key="1">
    <citation type="submission" date="2023-07" db="EMBL/GenBank/DDBJ databases">
        <title>Genomic Encyclopedia of Type Strains, Phase IV (KMG-IV): sequencing the most valuable type-strain genomes for metagenomic binning, comparative biology and taxonomic classification.</title>
        <authorList>
            <person name="Goeker M."/>
        </authorList>
    </citation>
    <scope>NUCLEOTIDE SEQUENCE [LARGE SCALE GENOMIC DNA]</scope>
    <source>
        <strain evidence="2 3">DSM 16460</strain>
    </source>
</reference>
<accession>A0ABT9VEP9</accession>
<name>A0ABT9VEP9_9BACI</name>